<comment type="function">
    <text evidence="1">Removes C-terminal D-alanyl residues from sugar-peptide cell wall precursors.</text>
</comment>
<evidence type="ECO:0000256" key="9">
    <source>
        <dbReference type="PIRSR" id="PIRSR618044-2"/>
    </source>
</evidence>
<keyword evidence="4" id="KW-0378">Hydrolase</keyword>
<keyword evidence="3 12" id="KW-0732">Signal</keyword>
<dbReference type="PANTHER" id="PTHR35333:SF4">
    <property type="entry name" value="SLR0121 PROTEIN"/>
    <property type="match status" value="1"/>
</dbReference>
<protein>
    <submittedName>
        <fullName evidence="15">D-alanyl-D-alanine carboxypeptidase</fullName>
    </submittedName>
</protein>
<evidence type="ECO:0000256" key="4">
    <source>
        <dbReference type="ARBA" id="ARBA00022801"/>
    </source>
</evidence>
<keyword evidence="6" id="KW-0573">Peptidoglycan synthesis</keyword>
<dbReference type="Pfam" id="PF09211">
    <property type="entry name" value="DUF1958"/>
    <property type="match status" value="1"/>
</dbReference>
<evidence type="ECO:0000313" key="15">
    <source>
        <dbReference type="EMBL" id="RVU96432.1"/>
    </source>
</evidence>
<dbReference type="InterPro" id="IPR015294">
    <property type="entry name" value="Pen-bd_prot4_C_dom"/>
</dbReference>
<feature type="signal peptide" evidence="12">
    <location>
        <begin position="1"/>
        <end position="23"/>
    </location>
</feature>
<feature type="transmembrane region" description="Helical" evidence="11">
    <location>
        <begin position="443"/>
        <end position="462"/>
    </location>
</feature>
<dbReference type="GO" id="GO:0071555">
    <property type="term" value="P:cell wall organization"/>
    <property type="evidence" value="ECO:0007669"/>
    <property type="project" value="UniProtKB-KW"/>
</dbReference>
<evidence type="ECO:0000256" key="3">
    <source>
        <dbReference type="ARBA" id="ARBA00022729"/>
    </source>
</evidence>
<dbReference type="PANTHER" id="PTHR35333">
    <property type="entry name" value="BETA-LACTAMASE"/>
    <property type="match status" value="1"/>
</dbReference>
<dbReference type="GO" id="GO:0046677">
    <property type="term" value="P:response to antibiotic"/>
    <property type="evidence" value="ECO:0007669"/>
    <property type="project" value="InterPro"/>
</dbReference>
<keyword evidence="15" id="KW-0645">Protease</keyword>
<evidence type="ECO:0000256" key="6">
    <source>
        <dbReference type="ARBA" id="ARBA00022984"/>
    </source>
</evidence>
<dbReference type="InterPro" id="IPR037091">
    <property type="entry name" value="Pen-bd_prot4_C_dom_sf"/>
</dbReference>
<feature type="domain" description="Penicillin-binding protein 4 C-terminal" evidence="14">
    <location>
        <begin position="324"/>
        <end position="372"/>
    </location>
</feature>
<dbReference type="GO" id="GO:0030655">
    <property type="term" value="P:beta-lactam antibiotic catabolic process"/>
    <property type="evidence" value="ECO:0007669"/>
    <property type="project" value="InterPro"/>
</dbReference>
<dbReference type="Proteomes" id="UP000288388">
    <property type="component" value="Unassembled WGS sequence"/>
</dbReference>
<keyword evidence="11" id="KW-1133">Transmembrane helix</keyword>
<evidence type="ECO:0000256" key="11">
    <source>
        <dbReference type="SAM" id="Phobius"/>
    </source>
</evidence>
<dbReference type="GO" id="GO:0008800">
    <property type="term" value="F:beta-lactamase activity"/>
    <property type="evidence" value="ECO:0007669"/>
    <property type="project" value="InterPro"/>
</dbReference>
<dbReference type="RefSeq" id="WP_127979657.1">
    <property type="nucleotide sequence ID" value="NZ_RYZS01000001.1"/>
</dbReference>
<reference evidence="15 16" key="1">
    <citation type="submission" date="2018-12" db="EMBL/GenBank/DDBJ databases">
        <title>A novel vanA-carrying plasmid in a clinical isolate of Enterococcus avium.</title>
        <authorList>
            <person name="Bernasconi O.J."/>
            <person name="Luzzaro F."/>
            <person name="Endimiani A."/>
        </authorList>
    </citation>
    <scope>NUCLEOTIDE SEQUENCE [LARGE SCALE GENOMIC DNA]</scope>
    <source>
        <strain evidence="15 16">LC0559/18</strain>
    </source>
</reference>
<feature type="binding site" evidence="9">
    <location>
        <position position="263"/>
    </location>
    <ligand>
        <name>substrate</name>
    </ligand>
</feature>
<keyword evidence="11" id="KW-0472">Membrane</keyword>
<feature type="active site" description="Proton acceptor" evidence="8">
    <location>
        <position position="75"/>
    </location>
</feature>
<feature type="domain" description="Peptidase S11 D-alanyl-D-alanine carboxypeptidase A N-terminal" evidence="13">
    <location>
        <begin position="44"/>
        <end position="292"/>
    </location>
</feature>
<dbReference type="Gene3D" id="2.30.140.20">
    <property type="entry name" value="Penicillin-binding protein 4, C-terminal domain"/>
    <property type="match status" value="1"/>
</dbReference>
<dbReference type="InterPro" id="IPR001967">
    <property type="entry name" value="Peptidase_S11_N"/>
</dbReference>
<proteinExistence type="inferred from homology"/>
<dbReference type="AlphaFoldDB" id="A0A437US47"/>
<evidence type="ECO:0000256" key="7">
    <source>
        <dbReference type="ARBA" id="ARBA00023316"/>
    </source>
</evidence>
<dbReference type="SUPFAM" id="SSF69189">
    <property type="entry name" value="Penicillin-binding protein associated domain"/>
    <property type="match status" value="1"/>
</dbReference>
<feature type="active site" description="Acyl-ester intermediate" evidence="8">
    <location>
        <position position="72"/>
    </location>
</feature>
<keyword evidence="5" id="KW-0133">Cell shape</keyword>
<name>A0A437US47_ENTAV</name>
<dbReference type="GO" id="GO:0009252">
    <property type="term" value="P:peptidoglycan biosynthetic process"/>
    <property type="evidence" value="ECO:0007669"/>
    <property type="project" value="UniProtKB-KW"/>
</dbReference>
<gene>
    <name evidence="15" type="ORF">EK398_17235</name>
</gene>
<evidence type="ECO:0000256" key="2">
    <source>
        <dbReference type="ARBA" id="ARBA00007164"/>
    </source>
</evidence>
<evidence type="ECO:0000256" key="1">
    <source>
        <dbReference type="ARBA" id="ARBA00003217"/>
    </source>
</evidence>
<dbReference type="InterPro" id="IPR018044">
    <property type="entry name" value="Peptidase_S11"/>
</dbReference>
<dbReference type="InterPro" id="IPR012338">
    <property type="entry name" value="Beta-lactam/transpept-like"/>
</dbReference>
<feature type="active site" evidence="8">
    <location>
        <position position="136"/>
    </location>
</feature>
<evidence type="ECO:0000313" key="16">
    <source>
        <dbReference type="Proteomes" id="UP000288388"/>
    </source>
</evidence>
<dbReference type="GO" id="GO:0008360">
    <property type="term" value="P:regulation of cell shape"/>
    <property type="evidence" value="ECO:0007669"/>
    <property type="project" value="UniProtKB-KW"/>
</dbReference>
<evidence type="ECO:0000259" key="14">
    <source>
        <dbReference type="Pfam" id="PF09211"/>
    </source>
</evidence>
<dbReference type="GO" id="GO:0006508">
    <property type="term" value="P:proteolysis"/>
    <property type="evidence" value="ECO:0007669"/>
    <property type="project" value="InterPro"/>
</dbReference>
<comment type="similarity">
    <text evidence="2 10">Belongs to the peptidase S11 family.</text>
</comment>
<organism evidence="15 16">
    <name type="scientific">Enterococcus avium</name>
    <name type="common">Streptococcus avium</name>
    <dbReference type="NCBI Taxonomy" id="33945"/>
    <lineage>
        <taxon>Bacteria</taxon>
        <taxon>Bacillati</taxon>
        <taxon>Bacillota</taxon>
        <taxon>Bacilli</taxon>
        <taxon>Lactobacillales</taxon>
        <taxon>Enterococcaceae</taxon>
        <taxon>Enterococcus</taxon>
    </lineage>
</organism>
<feature type="chain" id="PRO_5019256190" evidence="12">
    <location>
        <begin position="24"/>
        <end position="465"/>
    </location>
</feature>
<feature type="transmembrane region" description="Helical" evidence="11">
    <location>
        <begin position="403"/>
        <end position="423"/>
    </location>
</feature>
<evidence type="ECO:0000256" key="10">
    <source>
        <dbReference type="RuleBase" id="RU004016"/>
    </source>
</evidence>
<evidence type="ECO:0000256" key="5">
    <source>
        <dbReference type="ARBA" id="ARBA00022960"/>
    </source>
</evidence>
<keyword evidence="15" id="KW-0121">Carboxypeptidase</keyword>
<dbReference type="GO" id="GO:0009002">
    <property type="term" value="F:serine-type D-Ala-D-Ala carboxypeptidase activity"/>
    <property type="evidence" value="ECO:0007669"/>
    <property type="project" value="InterPro"/>
</dbReference>
<accession>A0A437US47</accession>
<evidence type="ECO:0000259" key="13">
    <source>
        <dbReference type="Pfam" id="PF00768"/>
    </source>
</evidence>
<dbReference type="Pfam" id="PF00768">
    <property type="entry name" value="Peptidase_S11"/>
    <property type="match status" value="1"/>
</dbReference>
<evidence type="ECO:0000256" key="8">
    <source>
        <dbReference type="PIRSR" id="PIRSR618044-1"/>
    </source>
</evidence>
<comment type="caution">
    <text evidence="15">The sequence shown here is derived from an EMBL/GenBank/DDBJ whole genome shotgun (WGS) entry which is preliminary data.</text>
</comment>
<keyword evidence="7" id="KW-0961">Cell wall biogenesis/degradation</keyword>
<dbReference type="SUPFAM" id="SSF56601">
    <property type="entry name" value="beta-lactamase/transpeptidase-like"/>
    <property type="match status" value="1"/>
</dbReference>
<dbReference type="InterPro" id="IPR000871">
    <property type="entry name" value="Beta-lactam_class-A"/>
</dbReference>
<keyword evidence="11" id="KW-0812">Transmembrane</keyword>
<dbReference type="InterPro" id="IPR015956">
    <property type="entry name" value="Peniciliin-bd_prot_C_sf"/>
</dbReference>
<dbReference type="Gene3D" id="3.40.710.10">
    <property type="entry name" value="DD-peptidase/beta-lactamase superfamily"/>
    <property type="match status" value="1"/>
</dbReference>
<evidence type="ECO:0000256" key="12">
    <source>
        <dbReference type="SAM" id="SignalP"/>
    </source>
</evidence>
<dbReference type="EMBL" id="RYZS01000001">
    <property type="protein sequence ID" value="RVU96432.1"/>
    <property type="molecule type" value="Genomic_DNA"/>
</dbReference>
<sequence length="465" mass="51569">MGKKIIFIIVIVVLFLFETPAHAAEDIMEITKSAGYTDVLEENKPKASIVVDGTNGQILWEENADVVREPASISKMMTVFLVFDAIKEGKLTLDTKIKATGKDQAISQLYAISNNNIVAGVEYPVKELLKMVVVPSSNVATVMLANVVSNNRAGEFVEKMNEKAQKIGMKNTAFYNCSGASAVSFEGLYTPEGFNANGSNTATARDLATMVFHLIKDHPEVLEFTNQPKVTAMEGTPYEETFETYNYSLPGAKYGFEGVDGLKTGSGPSSAFNYIATAKRGDTRLIEVILGVGDWSDQDGEYYRHPFGNALLKKVFDEYEHRLLLSKGIHEIDGKSIQLANDFYGVVKKGEEPKVTIQENRVTLASQKEQLTEDMPKLSLNYKKLETEEKHLPTTRKASFFDWAKKSILPAFLLILGLALLLFPVKKKTLGRTRSSSRRKGVVIFRIAGIVCILASLFMMIWEIL</sequence>
<dbReference type="PRINTS" id="PR00725">
    <property type="entry name" value="DADACBPTASE1"/>
</dbReference>